<dbReference type="Proteomes" id="UP001596037">
    <property type="component" value="Unassembled WGS sequence"/>
</dbReference>
<dbReference type="CDD" id="cd02440">
    <property type="entry name" value="AdoMet_MTases"/>
    <property type="match status" value="1"/>
</dbReference>
<dbReference type="PANTHER" id="PTHR18895:SF74">
    <property type="entry name" value="MTRF1L RELEASE FACTOR GLUTAMINE METHYLTRANSFERASE"/>
    <property type="match status" value="1"/>
</dbReference>
<feature type="domain" description="Methyltransferase small" evidence="3">
    <location>
        <begin position="134"/>
        <end position="252"/>
    </location>
</feature>
<dbReference type="Gene3D" id="3.40.50.150">
    <property type="entry name" value="Vaccinia Virus protein VP39"/>
    <property type="match status" value="1"/>
</dbReference>
<evidence type="ECO:0000256" key="2">
    <source>
        <dbReference type="ARBA" id="ARBA00022691"/>
    </source>
</evidence>
<keyword evidence="1 4" id="KW-0489">Methyltransferase</keyword>
<dbReference type="InterPro" id="IPR029063">
    <property type="entry name" value="SAM-dependent_MTases_sf"/>
</dbReference>
<gene>
    <name evidence="4" type="ORF">ACFPOE_04630</name>
</gene>
<comment type="caution">
    <text evidence="4">The sequence shown here is derived from an EMBL/GenBank/DDBJ whole genome shotgun (WGS) entry which is preliminary data.</text>
</comment>
<dbReference type="GO" id="GO:0032259">
    <property type="term" value="P:methylation"/>
    <property type="evidence" value="ECO:0007669"/>
    <property type="project" value="UniProtKB-KW"/>
</dbReference>
<dbReference type="RefSeq" id="WP_376848844.1">
    <property type="nucleotide sequence ID" value="NZ_JBHSMF010000003.1"/>
</dbReference>
<dbReference type="EMBL" id="JBHSMF010000003">
    <property type="protein sequence ID" value="MFC5496811.1"/>
    <property type="molecule type" value="Genomic_DNA"/>
</dbReference>
<evidence type="ECO:0000259" key="3">
    <source>
        <dbReference type="Pfam" id="PF05175"/>
    </source>
</evidence>
<keyword evidence="5" id="KW-1185">Reference proteome</keyword>
<dbReference type="PROSITE" id="PS00092">
    <property type="entry name" value="N6_MTASE"/>
    <property type="match status" value="1"/>
</dbReference>
<dbReference type="InterPro" id="IPR007848">
    <property type="entry name" value="Small_mtfrase_dom"/>
</dbReference>
<reference evidence="5" key="1">
    <citation type="journal article" date="2019" name="Int. J. Syst. Evol. Microbiol.">
        <title>The Global Catalogue of Microorganisms (GCM) 10K type strain sequencing project: providing services to taxonomists for standard genome sequencing and annotation.</title>
        <authorList>
            <consortium name="The Broad Institute Genomics Platform"/>
            <consortium name="The Broad Institute Genome Sequencing Center for Infectious Disease"/>
            <person name="Wu L."/>
            <person name="Ma J."/>
        </authorList>
    </citation>
    <scope>NUCLEOTIDE SEQUENCE [LARGE SCALE GENOMIC DNA]</scope>
    <source>
        <strain evidence="5">CCUG 57401</strain>
    </source>
</reference>
<keyword evidence="1 4" id="KW-0808">Transferase</keyword>
<keyword evidence="2" id="KW-0949">S-adenosyl-L-methionine</keyword>
<dbReference type="GO" id="GO:0008168">
    <property type="term" value="F:methyltransferase activity"/>
    <property type="evidence" value="ECO:0007669"/>
    <property type="project" value="UniProtKB-KW"/>
</dbReference>
<proteinExistence type="predicted"/>
<protein>
    <submittedName>
        <fullName evidence="4">Methyltransferase</fullName>
    </submittedName>
</protein>
<evidence type="ECO:0000313" key="5">
    <source>
        <dbReference type="Proteomes" id="UP001596037"/>
    </source>
</evidence>
<dbReference type="Pfam" id="PF05175">
    <property type="entry name" value="MTS"/>
    <property type="match status" value="1"/>
</dbReference>
<name>A0ABW0N9W9_9BURK</name>
<evidence type="ECO:0000256" key="1">
    <source>
        <dbReference type="ARBA" id="ARBA00022603"/>
    </source>
</evidence>
<evidence type="ECO:0000313" key="4">
    <source>
        <dbReference type="EMBL" id="MFC5496811.1"/>
    </source>
</evidence>
<dbReference type="PANTHER" id="PTHR18895">
    <property type="entry name" value="HEMK METHYLTRANSFERASE"/>
    <property type="match status" value="1"/>
</dbReference>
<dbReference type="InterPro" id="IPR002052">
    <property type="entry name" value="DNA_methylase_N6_adenine_CS"/>
</dbReference>
<dbReference type="SUPFAM" id="SSF53335">
    <property type="entry name" value="S-adenosyl-L-methionine-dependent methyltransferases"/>
    <property type="match status" value="1"/>
</dbReference>
<accession>A0ABW0N9W9</accession>
<dbReference type="InterPro" id="IPR050320">
    <property type="entry name" value="N5-glutamine_MTase"/>
</dbReference>
<organism evidence="4 5">
    <name type="scientific">Caenimonas terrae</name>
    <dbReference type="NCBI Taxonomy" id="696074"/>
    <lineage>
        <taxon>Bacteria</taxon>
        <taxon>Pseudomonadati</taxon>
        <taxon>Pseudomonadota</taxon>
        <taxon>Betaproteobacteria</taxon>
        <taxon>Burkholderiales</taxon>
        <taxon>Comamonadaceae</taxon>
        <taxon>Caenimonas</taxon>
    </lineage>
</organism>
<sequence>MTVNALGESLVLVGRWLQQSGYRFITPTPATHARVNARPDAQLGRDPRDVFGWSRPFQPGLLPAQVLGWLDAGGLLQRQDGLLRSRVRFSTLGDRLYAHSAYPTSDADAVFFGPDTYRFAALIDAQLQREPLPAGATILDVGCGAGPGGMVAALAGAAARPELLLADINPQALLHARANAALAGLERVGFVQSDLYAQAPGRFDLIVANPPYLVDASARTYRHGGGPLGGGLSERIVAEGLPRLAPGGRLLLYTGAAIVDGRDPLAEALMPLVQAAGCEWRYWELDPDVFGEELDAPAYRQAERIAAVALVARRPPA</sequence>